<dbReference type="InterPro" id="IPR004142">
    <property type="entry name" value="NDRG"/>
</dbReference>
<dbReference type="OrthoDB" id="191979at2759"/>
<proteinExistence type="inferred from homology"/>
<dbReference type="Pfam" id="PF03096">
    <property type="entry name" value="Ndr"/>
    <property type="match status" value="1"/>
</dbReference>
<dbReference type="AlphaFoldDB" id="A0A7R9QD96"/>
<dbReference type="EMBL" id="OC879995">
    <property type="protein sequence ID" value="CAD7641520.1"/>
    <property type="molecule type" value="Genomic_DNA"/>
</dbReference>
<dbReference type="Gene3D" id="3.40.50.1820">
    <property type="entry name" value="alpha/beta hydrolase"/>
    <property type="match status" value="1"/>
</dbReference>
<dbReference type="SUPFAM" id="SSF53474">
    <property type="entry name" value="alpha/beta-Hydrolases"/>
    <property type="match status" value="1"/>
</dbReference>
<protein>
    <submittedName>
        <fullName evidence="2">Uncharacterized protein</fullName>
    </submittedName>
</protein>
<organism evidence="2">
    <name type="scientific">Medioppia subpectinata</name>
    <dbReference type="NCBI Taxonomy" id="1979941"/>
    <lineage>
        <taxon>Eukaryota</taxon>
        <taxon>Metazoa</taxon>
        <taxon>Ecdysozoa</taxon>
        <taxon>Arthropoda</taxon>
        <taxon>Chelicerata</taxon>
        <taxon>Arachnida</taxon>
        <taxon>Acari</taxon>
        <taxon>Acariformes</taxon>
        <taxon>Sarcoptiformes</taxon>
        <taxon>Oribatida</taxon>
        <taxon>Brachypylina</taxon>
        <taxon>Oppioidea</taxon>
        <taxon>Oppiidae</taxon>
        <taxon>Medioppia</taxon>
    </lineage>
</organism>
<feature type="non-terminal residue" evidence="2">
    <location>
        <position position="98"/>
    </location>
</feature>
<gene>
    <name evidence="2" type="ORF">OSB1V03_LOCUS18697</name>
</gene>
<name>A0A7R9QD96_9ACAR</name>
<evidence type="ECO:0000256" key="1">
    <source>
        <dbReference type="ARBA" id="ARBA00005598"/>
    </source>
</evidence>
<dbReference type="EMBL" id="CAJPIZ010025420">
    <property type="protein sequence ID" value="CAG2118747.1"/>
    <property type="molecule type" value="Genomic_DNA"/>
</dbReference>
<comment type="similarity">
    <text evidence="1">Belongs to the NDRG family.</text>
</comment>
<accession>A0A7R9QD96</accession>
<keyword evidence="3" id="KW-1185">Reference proteome</keyword>
<sequence length="98" mass="10973">MAKLKARSVWIHVELPGQDFDAPDLPESYTFPSMDSIADNLVNVLNYFNIKYCVTLGEGAGANIIARFAMSFPDRVLGNILIHCTCSVESVMQYFHDK</sequence>
<dbReference type="PANTHER" id="PTHR11034">
    <property type="entry name" value="N-MYC DOWNSTREAM REGULATED"/>
    <property type="match status" value="1"/>
</dbReference>
<dbReference type="Proteomes" id="UP000759131">
    <property type="component" value="Unassembled WGS sequence"/>
</dbReference>
<evidence type="ECO:0000313" key="2">
    <source>
        <dbReference type="EMBL" id="CAD7641520.1"/>
    </source>
</evidence>
<dbReference type="InterPro" id="IPR029058">
    <property type="entry name" value="AB_hydrolase_fold"/>
</dbReference>
<reference evidence="2" key="1">
    <citation type="submission" date="2020-11" db="EMBL/GenBank/DDBJ databases">
        <authorList>
            <person name="Tran Van P."/>
        </authorList>
    </citation>
    <scope>NUCLEOTIDE SEQUENCE</scope>
</reference>
<evidence type="ECO:0000313" key="3">
    <source>
        <dbReference type="Proteomes" id="UP000759131"/>
    </source>
</evidence>